<comment type="caution">
    <text evidence="9">The sequence shown here is derived from an EMBL/GenBank/DDBJ whole genome shotgun (WGS) entry which is preliminary data.</text>
</comment>
<evidence type="ECO:0000256" key="5">
    <source>
        <dbReference type="ARBA" id="ARBA00023277"/>
    </source>
</evidence>
<keyword evidence="3" id="KW-0479">Metal-binding</keyword>
<evidence type="ECO:0000256" key="6">
    <source>
        <dbReference type="ARBA" id="ARBA00023295"/>
    </source>
</evidence>
<dbReference type="InterPro" id="IPR017853">
    <property type="entry name" value="GH"/>
</dbReference>
<dbReference type="Pfam" id="PF09154">
    <property type="entry name" value="Alpha-amy_C_pro"/>
    <property type="match status" value="1"/>
</dbReference>
<comment type="cofactor">
    <cofactor evidence="1">
        <name>Ca(2+)</name>
        <dbReference type="ChEBI" id="CHEBI:29108"/>
    </cofactor>
</comment>
<dbReference type="InterPro" id="IPR013780">
    <property type="entry name" value="Glyco_hydro_b"/>
</dbReference>
<gene>
    <name evidence="9" type="ORF">H6G95_30335</name>
</gene>
<dbReference type="PIRSF" id="PIRSF001021">
    <property type="entry name" value="Alph-amls_thrmst"/>
    <property type="match status" value="1"/>
</dbReference>
<dbReference type="InterPro" id="IPR006047">
    <property type="entry name" value="GH13_cat_dom"/>
</dbReference>
<evidence type="ECO:0000256" key="7">
    <source>
        <dbReference type="RuleBase" id="RU003615"/>
    </source>
</evidence>
<sequence>MGVIMQAFYWDCPRLEHQEYEWWKYIKSKVSSLSAVGFTALWLPPANKAANIDGQSMGYDPYDYYDLGDIDQKGSMKTWFGGKNELIDLIKTVHEHKMQVYADLVINHNSGGDAEEINPIDHKTRWTIFKPKSGKFLRDWKCFHPSPYETWDQETFGDMPDLSHRNPHVYTELLEYAKWLIEVIGFDGFRYDCVKGYGGWMVRAIQELRGIKDEKGYKPYGVGECWDSDRKIQDWLNETNAWSDNPAGAFDFPLRYRLKDLCQVYGYSLRQLTQGGTLLTERPSQAVTFVENHDVVRGDSIITDKMLAYAFILTHEGYPCVFWQDYYTWGLAQEGYKSGIAALVKIHEDHAGGFTSILHLDDDIYIMQRNGWGSQKGLIFVLNNRGNWHGTWVQTQWKNTKFVPMAWRGRDDTGVPQEKWTQENGWAEFWSPPRGYAVYIPQF</sequence>
<dbReference type="SMART" id="SM00642">
    <property type="entry name" value="Aamy"/>
    <property type="match status" value="1"/>
</dbReference>
<dbReference type="PANTHER" id="PTHR43447">
    <property type="entry name" value="ALPHA-AMYLASE"/>
    <property type="match status" value="1"/>
</dbReference>
<protein>
    <submittedName>
        <fullName evidence="9">DUF1939 domain-containing protein</fullName>
    </submittedName>
</protein>
<dbReference type="Proteomes" id="UP000604661">
    <property type="component" value="Unassembled WGS sequence"/>
</dbReference>
<dbReference type="CDD" id="cd11314">
    <property type="entry name" value="AmyAc_arch_bac_plant_AmyA"/>
    <property type="match status" value="1"/>
</dbReference>
<dbReference type="InterPro" id="IPR013776">
    <property type="entry name" value="A-amylase_thermo"/>
</dbReference>
<dbReference type="PRINTS" id="PR00110">
    <property type="entry name" value="ALPHAAMYLASE"/>
</dbReference>
<proteinExistence type="inferred from homology"/>
<accession>A0ABR8F3Q4</accession>
<dbReference type="Pfam" id="PF00128">
    <property type="entry name" value="Alpha-amylase"/>
    <property type="match status" value="1"/>
</dbReference>
<keyword evidence="5" id="KW-0119">Carbohydrate metabolism</keyword>
<comment type="similarity">
    <text evidence="2 7">Belongs to the glycosyl hydrolase 13 family.</text>
</comment>
<dbReference type="SUPFAM" id="SSF51445">
    <property type="entry name" value="(Trans)glycosidases"/>
    <property type="match status" value="1"/>
</dbReference>
<keyword evidence="4" id="KW-0378">Hydrolase</keyword>
<name>A0ABR8F3Q4_NOSLI</name>
<dbReference type="InterPro" id="IPR006046">
    <property type="entry name" value="Alpha_amylase"/>
</dbReference>
<evidence type="ECO:0000256" key="2">
    <source>
        <dbReference type="ARBA" id="ARBA00008061"/>
    </source>
</evidence>
<evidence type="ECO:0000259" key="8">
    <source>
        <dbReference type="SMART" id="SM00642"/>
    </source>
</evidence>
<evidence type="ECO:0000256" key="1">
    <source>
        <dbReference type="ARBA" id="ARBA00001913"/>
    </source>
</evidence>
<evidence type="ECO:0000256" key="4">
    <source>
        <dbReference type="ARBA" id="ARBA00022801"/>
    </source>
</evidence>
<reference evidence="9 10" key="1">
    <citation type="journal article" date="2020" name="ISME J.">
        <title>Comparative genomics reveals insights into cyanobacterial evolution and habitat adaptation.</title>
        <authorList>
            <person name="Chen M.Y."/>
            <person name="Teng W.K."/>
            <person name="Zhao L."/>
            <person name="Hu C.X."/>
            <person name="Zhou Y.K."/>
            <person name="Han B.P."/>
            <person name="Song L.R."/>
            <person name="Shu W.S."/>
        </authorList>
    </citation>
    <scope>NUCLEOTIDE SEQUENCE [LARGE SCALE GENOMIC DNA]</scope>
    <source>
        <strain evidence="9 10">FACHB-391</strain>
    </source>
</reference>
<organism evidence="9 10">
    <name type="scientific">Nostoc linckia FACHB-391</name>
    <dbReference type="NCBI Taxonomy" id="2692906"/>
    <lineage>
        <taxon>Bacteria</taxon>
        <taxon>Bacillati</taxon>
        <taxon>Cyanobacteriota</taxon>
        <taxon>Cyanophyceae</taxon>
        <taxon>Nostocales</taxon>
        <taxon>Nostocaceae</taxon>
        <taxon>Nostoc</taxon>
    </lineage>
</organism>
<evidence type="ECO:0000313" key="9">
    <source>
        <dbReference type="EMBL" id="MBD2564808.1"/>
    </source>
</evidence>
<evidence type="ECO:0000256" key="3">
    <source>
        <dbReference type="ARBA" id="ARBA00022723"/>
    </source>
</evidence>
<dbReference type="Gene3D" id="3.20.20.80">
    <property type="entry name" value="Glycosidases"/>
    <property type="match status" value="1"/>
</dbReference>
<feature type="domain" description="Glycosyl hydrolase family 13 catalytic" evidence="8">
    <location>
        <begin position="2"/>
        <end position="347"/>
    </location>
</feature>
<keyword evidence="10" id="KW-1185">Reference proteome</keyword>
<dbReference type="InterPro" id="IPR015237">
    <property type="entry name" value="Alpha-amylase_C_pro"/>
</dbReference>
<keyword evidence="6" id="KW-0326">Glycosidase</keyword>
<evidence type="ECO:0000313" key="10">
    <source>
        <dbReference type="Proteomes" id="UP000604661"/>
    </source>
</evidence>
<dbReference type="Gene3D" id="2.60.40.1180">
    <property type="entry name" value="Golgi alpha-mannosidase II"/>
    <property type="match status" value="1"/>
</dbReference>
<dbReference type="EMBL" id="JACJTE010000059">
    <property type="protein sequence ID" value="MBD2564808.1"/>
    <property type="molecule type" value="Genomic_DNA"/>
</dbReference>